<feature type="domain" description="SusD-like N-terminal" evidence="8">
    <location>
        <begin position="82"/>
        <end position="208"/>
    </location>
</feature>
<keyword evidence="5" id="KW-0998">Cell outer membrane</keyword>
<keyword evidence="3 6" id="KW-0732">Signal</keyword>
<feature type="signal peptide" evidence="6">
    <location>
        <begin position="1"/>
        <end position="18"/>
    </location>
</feature>
<proteinExistence type="inferred from homology"/>
<dbReference type="SUPFAM" id="SSF48452">
    <property type="entry name" value="TPR-like"/>
    <property type="match status" value="1"/>
</dbReference>
<dbReference type="InterPro" id="IPR011990">
    <property type="entry name" value="TPR-like_helical_dom_sf"/>
</dbReference>
<evidence type="ECO:0000256" key="3">
    <source>
        <dbReference type="ARBA" id="ARBA00022729"/>
    </source>
</evidence>
<evidence type="ECO:0000256" key="5">
    <source>
        <dbReference type="ARBA" id="ARBA00023237"/>
    </source>
</evidence>
<dbReference type="Pfam" id="PF14322">
    <property type="entry name" value="SusD-like_3"/>
    <property type="match status" value="1"/>
</dbReference>
<evidence type="ECO:0000313" key="10">
    <source>
        <dbReference type="Proteomes" id="UP000199440"/>
    </source>
</evidence>
<keyword evidence="10" id="KW-1185">Reference proteome</keyword>
<feature type="domain" description="RagB/SusD" evidence="7">
    <location>
        <begin position="317"/>
        <end position="421"/>
    </location>
</feature>
<evidence type="ECO:0000259" key="7">
    <source>
        <dbReference type="Pfam" id="PF07980"/>
    </source>
</evidence>
<name>A0A1G9XY57_9FLAO</name>
<evidence type="ECO:0000256" key="6">
    <source>
        <dbReference type="SAM" id="SignalP"/>
    </source>
</evidence>
<dbReference type="Gene3D" id="1.25.40.390">
    <property type="match status" value="1"/>
</dbReference>
<dbReference type="EMBL" id="FNGV01000019">
    <property type="protein sequence ID" value="SDN01481.1"/>
    <property type="molecule type" value="Genomic_DNA"/>
</dbReference>
<dbReference type="InterPro" id="IPR033985">
    <property type="entry name" value="SusD-like_N"/>
</dbReference>
<dbReference type="GO" id="GO:0009279">
    <property type="term" value="C:cell outer membrane"/>
    <property type="evidence" value="ECO:0007669"/>
    <property type="project" value="UniProtKB-SubCell"/>
</dbReference>
<sequence length="454" mass="48326">MKKILIVMVSMLFITACSTELDQVPPNQVDADNISDYEPVLVAAYSYHYDAIHTMPVLGDFRSDDCLFDETPYTDFADFSGNSITSSMNADFFKPFYSSLYQSILSANDVIINSTDATQVGEAQFVRALAYFKLVQVFGDVTVNLLGAPTVEEIAAADLTRQPKNEVYTNIIIPDLQAAKSALGASSAANAGGRATSNAAQGLLGKVYATMGNYAAAATELGAVINGAAAAGIALVPDYSMIFGSDNNWNSEILFATAQSSSAVIPGATRTEIIGNWYAGKNTKADDGAPLSADLIAAFAASAGDLRTALTLNGETASVKYDSGSYTDMNWIELRLTDVIMLYAEALNETTNSGGGESASILALLDPIRTRAGLGSLSGTASTQAEVRQAILDERRLEFACEGLRWFDLVRFDAASPGILDAEMGKTINSSYHVFPVPVTEVTSFDEIIQNEGY</sequence>
<dbReference type="STRING" id="192904.SAMN04488514_11960"/>
<dbReference type="InterPro" id="IPR012944">
    <property type="entry name" value="SusD_RagB_dom"/>
</dbReference>
<evidence type="ECO:0000259" key="8">
    <source>
        <dbReference type="Pfam" id="PF14322"/>
    </source>
</evidence>
<dbReference type="AlphaFoldDB" id="A0A1G9XY57"/>
<evidence type="ECO:0000256" key="1">
    <source>
        <dbReference type="ARBA" id="ARBA00004442"/>
    </source>
</evidence>
<comment type="similarity">
    <text evidence="2">Belongs to the SusD family.</text>
</comment>
<evidence type="ECO:0000256" key="4">
    <source>
        <dbReference type="ARBA" id="ARBA00023136"/>
    </source>
</evidence>
<feature type="chain" id="PRO_5011667298" evidence="6">
    <location>
        <begin position="19"/>
        <end position="454"/>
    </location>
</feature>
<dbReference type="Proteomes" id="UP000199440">
    <property type="component" value="Unassembled WGS sequence"/>
</dbReference>
<dbReference type="Pfam" id="PF07980">
    <property type="entry name" value="SusD_RagB"/>
    <property type="match status" value="1"/>
</dbReference>
<accession>A0A1G9XY57</accession>
<comment type="subcellular location">
    <subcellularLocation>
        <location evidence="1">Cell outer membrane</location>
    </subcellularLocation>
</comment>
<organism evidence="9 10">
    <name type="scientific">Kriegella aquimaris</name>
    <dbReference type="NCBI Taxonomy" id="192904"/>
    <lineage>
        <taxon>Bacteria</taxon>
        <taxon>Pseudomonadati</taxon>
        <taxon>Bacteroidota</taxon>
        <taxon>Flavobacteriia</taxon>
        <taxon>Flavobacteriales</taxon>
        <taxon>Flavobacteriaceae</taxon>
        <taxon>Kriegella</taxon>
    </lineage>
</organism>
<dbReference type="OrthoDB" id="5694214at2"/>
<keyword evidence="4" id="KW-0472">Membrane</keyword>
<gene>
    <name evidence="9" type="ORF">SAMN04488514_11960</name>
</gene>
<dbReference type="PROSITE" id="PS51257">
    <property type="entry name" value="PROKAR_LIPOPROTEIN"/>
    <property type="match status" value="1"/>
</dbReference>
<evidence type="ECO:0000256" key="2">
    <source>
        <dbReference type="ARBA" id="ARBA00006275"/>
    </source>
</evidence>
<evidence type="ECO:0000313" key="9">
    <source>
        <dbReference type="EMBL" id="SDN01481.1"/>
    </source>
</evidence>
<protein>
    <submittedName>
        <fullName evidence="9">Starch-binding associating with outer membrane</fullName>
    </submittedName>
</protein>
<reference evidence="9 10" key="1">
    <citation type="submission" date="2016-10" db="EMBL/GenBank/DDBJ databases">
        <authorList>
            <person name="de Groot N.N."/>
        </authorList>
    </citation>
    <scope>NUCLEOTIDE SEQUENCE [LARGE SCALE GENOMIC DNA]</scope>
    <source>
        <strain evidence="9 10">DSM 19886</strain>
    </source>
</reference>